<protein>
    <submittedName>
        <fullName evidence="1">Uncharacterized protein</fullName>
    </submittedName>
</protein>
<dbReference type="AlphaFoldDB" id="A0A9N8HD20"/>
<proteinExistence type="predicted"/>
<evidence type="ECO:0000313" key="2">
    <source>
        <dbReference type="Proteomes" id="UP001153069"/>
    </source>
</evidence>
<dbReference type="EMBL" id="CAICTM010000241">
    <property type="protein sequence ID" value="CAB9505753.1"/>
    <property type="molecule type" value="Genomic_DNA"/>
</dbReference>
<name>A0A9N8HD20_9STRA</name>
<accession>A0A9N8HD20</accession>
<keyword evidence="2" id="KW-1185">Reference proteome</keyword>
<sequence>MNESRGHIQSFGSIFERWLEVREDWFKGNVDTIKLFARYSIMLLGRPAKGWVVVETGKIKSKDSTSTHPQGVRSHLTWKVHPVATDAGPVCAKVWGSNEAVTDERTNDCVAAPKRKQPV</sequence>
<gene>
    <name evidence="1" type="ORF">SEMRO_242_G096660.1</name>
</gene>
<organism evidence="1 2">
    <name type="scientific">Seminavis robusta</name>
    <dbReference type="NCBI Taxonomy" id="568900"/>
    <lineage>
        <taxon>Eukaryota</taxon>
        <taxon>Sar</taxon>
        <taxon>Stramenopiles</taxon>
        <taxon>Ochrophyta</taxon>
        <taxon>Bacillariophyta</taxon>
        <taxon>Bacillariophyceae</taxon>
        <taxon>Bacillariophycidae</taxon>
        <taxon>Naviculales</taxon>
        <taxon>Naviculaceae</taxon>
        <taxon>Seminavis</taxon>
    </lineage>
</organism>
<evidence type="ECO:0000313" key="1">
    <source>
        <dbReference type="EMBL" id="CAB9505753.1"/>
    </source>
</evidence>
<reference evidence="1" key="1">
    <citation type="submission" date="2020-06" db="EMBL/GenBank/DDBJ databases">
        <authorList>
            <consortium name="Plant Systems Biology data submission"/>
        </authorList>
    </citation>
    <scope>NUCLEOTIDE SEQUENCE</scope>
    <source>
        <strain evidence="1">D6</strain>
    </source>
</reference>
<dbReference type="Proteomes" id="UP001153069">
    <property type="component" value="Unassembled WGS sequence"/>
</dbReference>
<comment type="caution">
    <text evidence="1">The sequence shown here is derived from an EMBL/GenBank/DDBJ whole genome shotgun (WGS) entry which is preliminary data.</text>
</comment>